<feature type="transmembrane region" description="Helical" evidence="5">
    <location>
        <begin position="176"/>
        <end position="195"/>
    </location>
</feature>
<dbReference type="EMBL" id="BAABGL010000036">
    <property type="protein sequence ID" value="GAA4395865.1"/>
    <property type="molecule type" value="Genomic_DNA"/>
</dbReference>
<accession>A0ABP8JUA3</accession>
<feature type="transmembrane region" description="Helical" evidence="5">
    <location>
        <begin position="285"/>
        <end position="304"/>
    </location>
</feature>
<name>A0ABP8JUA3_9MICO</name>
<dbReference type="Gene3D" id="1.20.1250.20">
    <property type="entry name" value="MFS general substrate transporter like domains"/>
    <property type="match status" value="1"/>
</dbReference>
<dbReference type="InterPro" id="IPR036259">
    <property type="entry name" value="MFS_trans_sf"/>
</dbReference>
<comment type="subcellular location">
    <subcellularLocation>
        <location evidence="1">Cell membrane</location>
        <topology evidence="1">Multi-pass membrane protein</topology>
    </subcellularLocation>
</comment>
<dbReference type="RefSeq" id="WP_345032738.1">
    <property type="nucleotide sequence ID" value="NZ_BAABGL010000036.1"/>
</dbReference>
<feature type="transmembrane region" description="Helical" evidence="5">
    <location>
        <begin position="227"/>
        <end position="248"/>
    </location>
</feature>
<gene>
    <name evidence="7" type="ORF">GCM10023167_26600</name>
</gene>
<evidence type="ECO:0000256" key="2">
    <source>
        <dbReference type="ARBA" id="ARBA00022692"/>
    </source>
</evidence>
<evidence type="ECO:0000256" key="1">
    <source>
        <dbReference type="ARBA" id="ARBA00004651"/>
    </source>
</evidence>
<evidence type="ECO:0000256" key="4">
    <source>
        <dbReference type="ARBA" id="ARBA00023136"/>
    </source>
</evidence>
<dbReference type="InterPro" id="IPR011701">
    <property type="entry name" value="MFS"/>
</dbReference>
<keyword evidence="3 5" id="KW-1133">Transmembrane helix</keyword>
<dbReference type="PANTHER" id="PTHR23526">
    <property type="entry name" value="INTEGRAL MEMBRANE TRANSPORT PROTEIN-RELATED"/>
    <property type="match status" value="1"/>
</dbReference>
<evidence type="ECO:0000256" key="3">
    <source>
        <dbReference type="ARBA" id="ARBA00022989"/>
    </source>
</evidence>
<reference evidence="8" key="1">
    <citation type="journal article" date="2019" name="Int. J. Syst. Evol. Microbiol.">
        <title>The Global Catalogue of Microorganisms (GCM) 10K type strain sequencing project: providing services to taxonomists for standard genome sequencing and annotation.</title>
        <authorList>
            <consortium name="The Broad Institute Genomics Platform"/>
            <consortium name="The Broad Institute Genome Sequencing Center for Infectious Disease"/>
            <person name="Wu L."/>
            <person name="Ma J."/>
        </authorList>
    </citation>
    <scope>NUCLEOTIDE SEQUENCE [LARGE SCALE GENOMIC DNA]</scope>
    <source>
        <strain evidence="8">JCM 17808</strain>
    </source>
</reference>
<feature type="transmembrane region" description="Helical" evidence="5">
    <location>
        <begin position="254"/>
        <end position="273"/>
    </location>
</feature>
<keyword evidence="2 5" id="KW-0812">Transmembrane</keyword>
<proteinExistence type="predicted"/>
<feature type="transmembrane region" description="Helical" evidence="5">
    <location>
        <begin position="142"/>
        <end position="164"/>
    </location>
</feature>
<keyword evidence="8" id="KW-1185">Reference proteome</keyword>
<dbReference type="PANTHER" id="PTHR23526:SF4">
    <property type="entry name" value="INTEGRAL MEMBRANE TRANSPORT PROTEIN"/>
    <property type="match status" value="1"/>
</dbReference>
<evidence type="ECO:0000259" key="6">
    <source>
        <dbReference type="PROSITE" id="PS50850"/>
    </source>
</evidence>
<feature type="domain" description="Major facilitator superfamily (MFS) profile" evidence="6">
    <location>
        <begin position="1"/>
        <end position="401"/>
    </location>
</feature>
<dbReference type="InterPro" id="IPR052528">
    <property type="entry name" value="Sugar_transport-like"/>
</dbReference>
<dbReference type="InterPro" id="IPR020846">
    <property type="entry name" value="MFS_dom"/>
</dbReference>
<sequence length="410" mass="41909">MTASAARAHSGRRGPGWFTALIVYTLIVHAAYNGLRVLISYRTLELGGGAGVLGLVTATYSLAPLLAAIPIGRWVDRGYAMPVMWIGTVLTILPAAGAAWSPGVAVLLAANMALGMGQVLTTVSGQALIPQSFAQSDLNRRFGTLTVGVSAGQAVGVPVAGLIAGTGGADAHVQPAMWAMAGIAALAVPAMVGITRRPAVRHVPRAEARSSVRSPLAILGTRGMKPAIFASMATLAAVDIMTAYLPLIGQRYGLGVQAVAALLTLRTLASIVSRLSIGRLTRLVPFTRLLALASLTGGIALLLIPVQPRFWVLAILMVAAGFAFGLTQPMTMTWVSTLADPANRAAVLSIRLAGNRLSQVVIPAAAAGVAAFGPTGAVFLLSGALLLTAAGSTALRGAPPTGSSPRERLD</sequence>
<protein>
    <submittedName>
        <fullName evidence="7">MFS transporter</fullName>
    </submittedName>
</protein>
<evidence type="ECO:0000313" key="7">
    <source>
        <dbReference type="EMBL" id="GAA4395865.1"/>
    </source>
</evidence>
<feature type="transmembrane region" description="Helical" evidence="5">
    <location>
        <begin position="79"/>
        <end position="100"/>
    </location>
</feature>
<feature type="transmembrane region" description="Helical" evidence="5">
    <location>
        <begin position="310"/>
        <end position="327"/>
    </location>
</feature>
<keyword evidence="4 5" id="KW-0472">Membrane</keyword>
<organism evidence="7 8">
    <name type="scientific">Brevibacterium pityocampae</name>
    <dbReference type="NCBI Taxonomy" id="506594"/>
    <lineage>
        <taxon>Bacteria</taxon>
        <taxon>Bacillati</taxon>
        <taxon>Actinomycetota</taxon>
        <taxon>Actinomycetes</taxon>
        <taxon>Micrococcales</taxon>
        <taxon>Brevibacteriaceae</taxon>
        <taxon>Brevibacterium</taxon>
    </lineage>
</organism>
<feature type="transmembrane region" description="Helical" evidence="5">
    <location>
        <begin position="47"/>
        <end position="67"/>
    </location>
</feature>
<dbReference type="Proteomes" id="UP001500642">
    <property type="component" value="Unassembled WGS sequence"/>
</dbReference>
<feature type="transmembrane region" description="Helical" evidence="5">
    <location>
        <begin position="360"/>
        <end position="387"/>
    </location>
</feature>
<evidence type="ECO:0000313" key="8">
    <source>
        <dbReference type="Proteomes" id="UP001500642"/>
    </source>
</evidence>
<dbReference type="SUPFAM" id="SSF103473">
    <property type="entry name" value="MFS general substrate transporter"/>
    <property type="match status" value="1"/>
</dbReference>
<evidence type="ECO:0000256" key="5">
    <source>
        <dbReference type="SAM" id="Phobius"/>
    </source>
</evidence>
<dbReference type="Pfam" id="PF07690">
    <property type="entry name" value="MFS_1"/>
    <property type="match status" value="1"/>
</dbReference>
<comment type="caution">
    <text evidence="7">The sequence shown here is derived from an EMBL/GenBank/DDBJ whole genome shotgun (WGS) entry which is preliminary data.</text>
</comment>
<feature type="transmembrane region" description="Helical" evidence="5">
    <location>
        <begin position="16"/>
        <end position="35"/>
    </location>
</feature>
<dbReference type="PROSITE" id="PS50850">
    <property type="entry name" value="MFS"/>
    <property type="match status" value="1"/>
</dbReference>